<dbReference type="GO" id="GO:0016779">
    <property type="term" value="F:nucleotidyltransferase activity"/>
    <property type="evidence" value="ECO:0007669"/>
    <property type="project" value="TreeGrafter"/>
</dbReference>
<name>A0A939ITG6_9CORY</name>
<dbReference type="SUPFAM" id="SSF69572">
    <property type="entry name" value="Activating enzymes of the ubiquitin-like proteins"/>
    <property type="match status" value="1"/>
</dbReference>
<evidence type="ECO:0000259" key="1">
    <source>
        <dbReference type="Pfam" id="PF00899"/>
    </source>
</evidence>
<dbReference type="GO" id="GO:0008641">
    <property type="term" value="F:ubiquitin-like modifier activating enzyme activity"/>
    <property type="evidence" value="ECO:0007669"/>
    <property type="project" value="InterPro"/>
</dbReference>
<dbReference type="CDD" id="cd00757">
    <property type="entry name" value="ThiF_MoeB_HesA_family"/>
    <property type="match status" value="1"/>
</dbReference>
<reference evidence="2" key="1">
    <citation type="submission" date="2021-03" db="EMBL/GenBank/DDBJ databases">
        <authorList>
            <person name="Sun Q."/>
        </authorList>
    </citation>
    <scope>NUCLEOTIDE SEQUENCE</scope>
    <source>
        <strain evidence="2">CCM 8862</strain>
    </source>
</reference>
<feature type="domain" description="THIF-type NAD/FAD binding fold" evidence="1">
    <location>
        <begin position="19"/>
        <end position="240"/>
    </location>
</feature>
<evidence type="ECO:0000313" key="3">
    <source>
        <dbReference type="Proteomes" id="UP000664332"/>
    </source>
</evidence>
<evidence type="ECO:0000313" key="2">
    <source>
        <dbReference type="EMBL" id="MBN9643834.1"/>
    </source>
</evidence>
<dbReference type="Proteomes" id="UP000664332">
    <property type="component" value="Unassembled WGS sequence"/>
</dbReference>
<keyword evidence="3" id="KW-1185">Reference proteome</keyword>
<dbReference type="PANTHER" id="PTHR10953">
    <property type="entry name" value="UBIQUITIN-ACTIVATING ENZYME E1"/>
    <property type="match status" value="1"/>
</dbReference>
<accession>A0A939ITG6</accession>
<proteinExistence type="predicted"/>
<dbReference type="Pfam" id="PF00899">
    <property type="entry name" value="ThiF"/>
    <property type="match status" value="1"/>
</dbReference>
<dbReference type="AlphaFoldDB" id="A0A939ITG6"/>
<dbReference type="PANTHER" id="PTHR10953:SF102">
    <property type="entry name" value="ADENYLYLTRANSFERASE AND SULFURTRANSFERASE MOCS3"/>
    <property type="match status" value="1"/>
</dbReference>
<gene>
    <name evidence="2" type="ORF">JZY06_04245</name>
</gene>
<sequence>MHHKHPDQPDSPGARAERQFRHRPLWGQAGIDRLASSTVTVVGAGGLACPLLTLLAAAEPGVLRIIDDDVVERHNLARQTLYREADLGDRKAVVAAGVLQPMMPCGTVAGIAETITADNADRLLGGSDVVVDTSDNWPTRFAVADACTRLGLALVWGSVVAFDGMCTVFVPGGATIDDVVDRDSVLAAPGRQGGVEGTFSPLCGQVGSAMAGEVVKLVTGTGTILDRRLQVWDTADSTVRLITLGR</sequence>
<dbReference type="InterPro" id="IPR045886">
    <property type="entry name" value="ThiF/MoeB/HesA"/>
</dbReference>
<dbReference type="RefSeq" id="WP_207118557.1">
    <property type="nucleotide sequence ID" value="NZ_JAFLEQ010000008.1"/>
</dbReference>
<dbReference type="GO" id="GO:0004792">
    <property type="term" value="F:thiosulfate-cyanide sulfurtransferase activity"/>
    <property type="evidence" value="ECO:0007669"/>
    <property type="project" value="TreeGrafter"/>
</dbReference>
<dbReference type="InterPro" id="IPR035985">
    <property type="entry name" value="Ubiquitin-activating_enz"/>
</dbReference>
<organism evidence="2 3">
    <name type="scientific">Corynebacterium mendelii</name>
    <dbReference type="NCBI Taxonomy" id="2765362"/>
    <lineage>
        <taxon>Bacteria</taxon>
        <taxon>Bacillati</taxon>
        <taxon>Actinomycetota</taxon>
        <taxon>Actinomycetes</taxon>
        <taxon>Mycobacteriales</taxon>
        <taxon>Corynebacteriaceae</taxon>
        <taxon>Corynebacterium</taxon>
    </lineage>
</organism>
<dbReference type="EMBL" id="JAFLEQ010000008">
    <property type="protein sequence ID" value="MBN9643834.1"/>
    <property type="molecule type" value="Genomic_DNA"/>
</dbReference>
<protein>
    <submittedName>
        <fullName evidence="2">HesA/MoeB/ThiF family protein</fullName>
    </submittedName>
</protein>
<dbReference type="Gene3D" id="3.40.50.720">
    <property type="entry name" value="NAD(P)-binding Rossmann-like Domain"/>
    <property type="match status" value="1"/>
</dbReference>
<dbReference type="GO" id="GO:0005737">
    <property type="term" value="C:cytoplasm"/>
    <property type="evidence" value="ECO:0007669"/>
    <property type="project" value="TreeGrafter"/>
</dbReference>
<dbReference type="InterPro" id="IPR000594">
    <property type="entry name" value="ThiF_NAD_FAD-bd"/>
</dbReference>
<comment type="caution">
    <text evidence="2">The sequence shown here is derived from an EMBL/GenBank/DDBJ whole genome shotgun (WGS) entry which is preliminary data.</text>
</comment>